<keyword evidence="6" id="KW-1185">Reference proteome</keyword>
<proteinExistence type="predicted"/>
<feature type="domain" description="GGDEF" evidence="4">
    <location>
        <begin position="319"/>
        <end position="453"/>
    </location>
</feature>
<dbReference type="InterPro" id="IPR000014">
    <property type="entry name" value="PAS"/>
</dbReference>
<dbReference type="InterPro" id="IPR052155">
    <property type="entry name" value="Biofilm_reg_signaling"/>
</dbReference>
<gene>
    <name evidence="5" type="ORF">SAMN05216174_107189</name>
</gene>
<feature type="region of interest" description="Disordered" evidence="1">
    <location>
        <begin position="1"/>
        <end position="22"/>
    </location>
</feature>
<dbReference type="STRING" id="1271860.SAMN05216174_107189"/>
<dbReference type="CDD" id="cd00130">
    <property type="entry name" value="PAS"/>
    <property type="match status" value="1"/>
</dbReference>
<dbReference type="SMART" id="SM00267">
    <property type="entry name" value="GGDEF"/>
    <property type="match status" value="1"/>
</dbReference>
<accession>A0A1G6S4K5</accession>
<feature type="compositionally biased region" description="Basic and acidic residues" evidence="1">
    <location>
        <begin position="8"/>
        <end position="22"/>
    </location>
</feature>
<dbReference type="Gene3D" id="3.30.450.20">
    <property type="entry name" value="PAS domain"/>
    <property type="match status" value="1"/>
</dbReference>
<dbReference type="SUPFAM" id="SSF141868">
    <property type="entry name" value="EAL domain-like"/>
    <property type="match status" value="1"/>
</dbReference>
<dbReference type="PANTHER" id="PTHR44757">
    <property type="entry name" value="DIGUANYLATE CYCLASE DGCP"/>
    <property type="match status" value="1"/>
</dbReference>
<dbReference type="AlphaFoldDB" id="A0A1G6S4K5"/>
<name>A0A1G6S4K5_9PSEU</name>
<dbReference type="Proteomes" id="UP000199501">
    <property type="component" value="Unassembled WGS sequence"/>
</dbReference>
<dbReference type="InterPro" id="IPR000160">
    <property type="entry name" value="GGDEF_dom"/>
</dbReference>
<dbReference type="Gene3D" id="3.20.20.450">
    <property type="entry name" value="EAL domain"/>
    <property type="match status" value="1"/>
</dbReference>
<dbReference type="InterPro" id="IPR013655">
    <property type="entry name" value="PAS_fold_3"/>
</dbReference>
<dbReference type="SMART" id="SM00052">
    <property type="entry name" value="EAL"/>
    <property type="match status" value="1"/>
</dbReference>
<dbReference type="InterPro" id="IPR043128">
    <property type="entry name" value="Rev_trsase/Diguanyl_cyclase"/>
</dbReference>
<dbReference type="Gene3D" id="3.30.70.270">
    <property type="match status" value="1"/>
</dbReference>
<dbReference type="SMART" id="SM00091">
    <property type="entry name" value="PAS"/>
    <property type="match status" value="1"/>
</dbReference>
<dbReference type="InterPro" id="IPR029787">
    <property type="entry name" value="Nucleotide_cyclase"/>
</dbReference>
<dbReference type="PROSITE" id="PS50112">
    <property type="entry name" value="PAS"/>
    <property type="match status" value="1"/>
</dbReference>
<feature type="domain" description="EAL" evidence="3">
    <location>
        <begin position="462"/>
        <end position="710"/>
    </location>
</feature>
<dbReference type="Pfam" id="PF08447">
    <property type="entry name" value="PAS_3"/>
    <property type="match status" value="1"/>
</dbReference>
<dbReference type="Pfam" id="PF00563">
    <property type="entry name" value="EAL"/>
    <property type="match status" value="1"/>
</dbReference>
<sequence length="710" mass="75693">MPDMPELTNREPDGTPERPDPDRARAALARKWAYLLSGVVVLPLTSHDLGQELRGLLDALCAALLAEPPTRAAEEVGERLAALGYLGEAGLRCTTEVLGKGLLALPEFQPVERFAARVLVGMGALTTGYLAADRRALLAQQEHMHLTLLKAVRDAKWHLKESEARFAEVSTLSANGIMIVGLDGRLIQANAAIGEILDYSPAELTGTSLYDLVHPDSAASLREGVLALLDGKRDRIRQSQSLLRKDGEVARISLTASVLPGADNRPSHLVAVVEDGTELMLLQGELRRQALHDVLTGLPNRQFFGTHLESVLRRVDPAYGITLFQLDIDAFGLVCHSLGRRAGERLLVHVAQQLRAVLADETAMVARFDGDEFGVVLENSATTPAVETIVAAINRELAGPFYVDGVGLSAVASVGVVHRPSGDLDPAELLRAADAALRRAKNGRRGQWELFHPDQDARDRRAAALAVGMPGAFEQGEISVRYRPVVHLADGTVAGVEALLRWDRPDADPVPHDACLDLAERTGLTLPLGEWLLRVAGGQVQWWRQRGFDVPLAVGITAYQAADADLVSRVVRVLGDTGLLPNQVVLGVPVRALAVPEAAENLTVLHDMGIGTALDDFDFGPDAMAAVEDLPVCCVRVASRVVRRQATTGGAVVGALLPIVLGAGATVIVDGVATDTEAAWWRAAGASTATGEHFGSACPPGDILARFASD</sequence>
<dbReference type="InterPro" id="IPR035965">
    <property type="entry name" value="PAS-like_dom_sf"/>
</dbReference>
<evidence type="ECO:0000259" key="3">
    <source>
        <dbReference type="PROSITE" id="PS50883"/>
    </source>
</evidence>
<evidence type="ECO:0000313" key="5">
    <source>
        <dbReference type="EMBL" id="SDD11125.1"/>
    </source>
</evidence>
<dbReference type="RefSeq" id="WP_228771685.1">
    <property type="nucleotide sequence ID" value="NZ_FMZZ01000007.1"/>
</dbReference>
<organism evidence="5 6">
    <name type="scientific">Actinokineospora iranica</name>
    <dbReference type="NCBI Taxonomy" id="1271860"/>
    <lineage>
        <taxon>Bacteria</taxon>
        <taxon>Bacillati</taxon>
        <taxon>Actinomycetota</taxon>
        <taxon>Actinomycetes</taxon>
        <taxon>Pseudonocardiales</taxon>
        <taxon>Pseudonocardiaceae</taxon>
        <taxon>Actinokineospora</taxon>
    </lineage>
</organism>
<dbReference type="Pfam" id="PF00990">
    <property type="entry name" value="GGDEF"/>
    <property type="match status" value="1"/>
</dbReference>
<dbReference type="PROSITE" id="PS50887">
    <property type="entry name" value="GGDEF"/>
    <property type="match status" value="1"/>
</dbReference>
<evidence type="ECO:0000259" key="4">
    <source>
        <dbReference type="PROSITE" id="PS50887"/>
    </source>
</evidence>
<dbReference type="NCBIfam" id="TIGR00229">
    <property type="entry name" value="sensory_box"/>
    <property type="match status" value="1"/>
</dbReference>
<dbReference type="EMBL" id="FMZZ01000007">
    <property type="protein sequence ID" value="SDD11125.1"/>
    <property type="molecule type" value="Genomic_DNA"/>
</dbReference>
<dbReference type="SUPFAM" id="SSF55073">
    <property type="entry name" value="Nucleotide cyclase"/>
    <property type="match status" value="1"/>
</dbReference>
<dbReference type="InterPro" id="IPR001633">
    <property type="entry name" value="EAL_dom"/>
</dbReference>
<dbReference type="NCBIfam" id="TIGR00254">
    <property type="entry name" value="GGDEF"/>
    <property type="match status" value="1"/>
</dbReference>
<dbReference type="PANTHER" id="PTHR44757:SF2">
    <property type="entry name" value="BIOFILM ARCHITECTURE MAINTENANCE PROTEIN MBAA"/>
    <property type="match status" value="1"/>
</dbReference>
<dbReference type="CDD" id="cd01948">
    <property type="entry name" value="EAL"/>
    <property type="match status" value="1"/>
</dbReference>
<dbReference type="SUPFAM" id="SSF55785">
    <property type="entry name" value="PYP-like sensor domain (PAS domain)"/>
    <property type="match status" value="1"/>
</dbReference>
<evidence type="ECO:0000259" key="2">
    <source>
        <dbReference type="PROSITE" id="PS50112"/>
    </source>
</evidence>
<evidence type="ECO:0000256" key="1">
    <source>
        <dbReference type="SAM" id="MobiDB-lite"/>
    </source>
</evidence>
<protein>
    <submittedName>
        <fullName evidence="5">PAS domain S-box-containing protein/diguanylate cyclase (GGDEF) domain-containing protein</fullName>
    </submittedName>
</protein>
<dbReference type="InterPro" id="IPR035919">
    <property type="entry name" value="EAL_sf"/>
</dbReference>
<dbReference type="PROSITE" id="PS50883">
    <property type="entry name" value="EAL"/>
    <property type="match status" value="1"/>
</dbReference>
<evidence type="ECO:0000313" key="6">
    <source>
        <dbReference type="Proteomes" id="UP000199501"/>
    </source>
</evidence>
<reference evidence="6" key="1">
    <citation type="submission" date="2016-10" db="EMBL/GenBank/DDBJ databases">
        <authorList>
            <person name="Varghese N."/>
            <person name="Submissions S."/>
        </authorList>
    </citation>
    <scope>NUCLEOTIDE SEQUENCE [LARGE SCALE GENOMIC DNA]</scope>
    <source>
        <strain evidence="6">IBRC-M 10403</strain>
    </source>
</reference>
<dbReference type="CDD" id="cd01949">
    <property type="entry name" value="GGDEF"/>
    <property type="match status" value="1"/>
</dbReference>
<feature type="domain" description="PAS" evidence="2">
    <location>
        <begin position="162"/>
        <end position="232"/>
    </location>
</feature>